<proteinExistence type="predicted"/>
<dbReference type="Proteomes" id="UP001165064">
    <property type="component" value="Unassembled WGS sequence"/>
</dbReference>
<keyword evidence="2" id="KW-1185">Reference proteome</keyword>
<sequence length="233" mass="25670">MKVVIVLYTAGKHAKDESRLYGCTENALGIKEELEKAGHTVVVTADKEGPESEFEKNLPDADIVITTPFHPAYLTKERIQKAKKLKLVVVAGVGSDHIDLDYINQNNLDISVLEVTGSNVVSVAEHVVMTILILVKNFVPAHEQIMAGDWDVAGIAKDSFDIENKTIATIGAGRIGYRVLERLVPFNPKELLYYDYQALPADAEKKVGARRVTDLKELVAQADIVTVNWFLVG</sequence>
<evidence type="ECO:0000313" key="2">
    <source>
        <dbReference type="Proteomes" id="UP001165064"/>
    </source>
</evidence>
<comment type="caution">
    <text evidence="1">The sequence shown here is derived from an EMBL/GenBank/DDBJ whole genome shotgun (WGS) entry which is preliminary data.</text>
</comment>
<protein>
    <submittedName>
        <fullName evidence="1">Unnamed protein product</fullName>
    </submittedName>
</protein>
<name>A0ACB5T6M5_AMBMO</name>
<accession>A0ACB5T6M5</accession>
<evidence type="ECO:0000313" key="1">
    <source>
        <dbReference type="EMBL" id="GME82230.1"/>
    </source>
</evidence>
<organism evidence="1 2">
    <name type="scientific">Ambrosiozyma monospora</name>
    <name type="common">Yeast</name>
    <name type="synonym">Endomycopsis monosporus</name>
    <dbReference type="NCBI Taxonomy" id="43982"/>
    <lineage>
        <taxon>Eukaryota</taxon>
        <taxon>Fungi</taxon>
        <taxon>Dikarya</taxon>
        <taxon>Ascomycota</taxon>
        <taxon>Saccharomycotina</taxon>
        <taxon>Pichiomycetes</taxon>
        <taxon>Pichiales</taxon>
        <taxon>Pichiaceae</taxon>
        <taxon>Ambrosiozyma</taxon>
    </lineage>
</organism>
<gene>
    <name evidence="1" type="ORF">Amon02_000539700</name>
</gene>
<dbReference type="EMBL" id="BSXS01003957">
    <property type="protein sequence ID" value="GME82230.1"/>
    <property type="molecule type" value="Genomic_DNA"/>
</dbReference>
<reference evidence="1" key="1">
    <citation type="submission" date="2023-04" db="EMBL/GenBank/DDBJ databases">
        <title>Ambrosiozyma monospora NBRC 10751.</title>
        <authorList>
            <person name="Ichikawa N."/>
            <person name="Sato H."/>
            <person name="Tonouchi N."/>
        </authorList>
    </citation>
    <scope>NUCLEOTIDE SEQUENCE</scope>
    <source>
        <strain evidence="1">NBRC 10751</strain>
    </source>
</reference>